<reference evidence="3" key="1">
    <citation type="journal article" date="2016" name="Nat. Commun.">
        <title>The Gonium pectorale genome demonstrates co-option of cell cycle regulation during the evolution of multicellularity.</title>
        <authorList>
            <person name="Hanschen E.R."/>
            <person name="Marriage T.N."/>
            <person name="Ferris P.J."/>
            <person name="Hamaji T."/>
            <person name="Toyoda A."/>
            <person name="Fujiyama A."/>
            <person name="Neme R."/>
            <person name="Noguchi H."/>
            <person name="Minakuchi Y."/>
            <person name="Suzuki M."/>
            <person name="Kawai-Toyooka H."/>
            <person name="Smith D.R."/>
            <person name="Sparks H."/>
            <person name="Anderson J."/>
            <person name="Bakaric R."/>
            <person name="Luria V."/>
            <person name="Karger A."/>
            <person name="Kirschner M.W."/>
            <person name="Durand P.M."/>
            <person name="Michod R.E."/>
            <person name="Nozaki H."/>
            <person name="Olson B.J."/>
        </authorList>
    </citation>
    <scope>NUCLEOTIDE SEQUENCE [LARGE SCALE GENOMIC DNA]</scope>
    <source>
        <strain evidence="3">NIES-2863</strain>
    </source>
</reference>
<evidence type="ECO:0000256" key="1">
    <source>
        <dbReference type="SAM" id="MobiDB-lite"/>
    </source>
</evidence>
<feature type="region of interest" description="Disordered" evidence="1">
    <location>
        <begin position="387"/>
        <end position="422"/>
    </location>
</feature>
<gene>
    <name evidence="2" type="ORF">GPECTOR_43g873</name>
</gene>
<feature type="compositionally biased region" description="Low complexity" evidence="1">
    <location>
        <begin position="409"/>
        <end position="422"/>
    </location>
</feature>
<feature type="compositionally biased region" description="Pro residues" evidence="1">
    <location>
        <begin position="249"/>
        <end position="259"/>
    </location>
</feature>
<feature type="compositionally biased region" description="Low complexity" evidence="1">
    <location>
        <begin position="455"/>
        <end position="466"/>
    </location>
</feature>
<dbReference type="STRING" id="33097.A0A150G9B3"/>
<dbReference type="PANTHER" id="PTHR31385">
    <property type="entry name" value="PUTATIVE (DUF220)-RELATED"/>
    <property type="match status" value="1"/>
</dbReference>
<protein>
    <submittedName>
        <fullName evidence="2">Uncharacterized protein</fullName>
    </submittedName>
</protein>
<dbReference type="Proteomes" id="UP000075714">
    <property type="component" value="Unassembled WGS sequence"/>
</dbReference>
<feature type="region of interest" description="Disordered" evidence="1">
    <location>
        <begin position="1"/>
        <end position="38"/>
    </location>
</feature>
<proteinExistence type="predicted"/>
<dbReference type="EMBL" id="LSYV01000044">
    <property type="protein sequence ID" value="KXZ46437.1"/>
    <property type="molecule type" value="Genomic_DNA"/>
</dbReference>
<organism evidence="2 3">
    <name type="scientific">Gonium pectorale</name>
    <name type="common">Green alga</name>
    <dbReference type="NCBI Taxonomy" id="33097"/>
    <lineage>
        <taxon>Eukaryota</taxon>
        <taxon>Viridiplantae</taxon>
        <taxon>Chlorophyta</taxon>
        <taxon>core chlorophytes</taxon>
        <taxon>Chlorophyceae</taxon>
        <taxon>CS clade</taxon>
        <taxon>Chlamydomonadales</taxon>
        <taxon>Volvocaceae</taxon>
        <taxon>Gonium</taxon>
    </lineage>
</organism>
<dbReference type="PANTHER" id="PTHR31385:SF1">
    <property type="entry name" value="PUTATIVE (DUF220)-RELATED"/>
    <property type="match status" value="1"/>
</dbReference>
<dbReference type="OrthoDB" id="551317at2759"/>
<feature type="region of interest" description="Disordered" evidence="1">
    <location>
        <begin position="451"/>
        <end position="507"/>
    </location>
</feature>
<keyword evidence="3" id="KW-1185">Reference proteome</keyword>
<sequence length="507" mass="51096">MASAGAGAGGTGASATRGVGALPRSATSLPRIPPPAIRVSPGGRGSGLMAVVHMAARFPVPADVVFKLLTHPDKSGAFRSILEVLERREVPPSAAPEGSSGAEGQSIRAYEETQVGEMSILWHHTTFRTRVLLEEDTTDPRVSVQSFRLLHGDTLERFEGRWVVEAAEPSTIRAHVLTESRLEAAAHRNEPRPSPVASALPEPATAAAVSPRPGGSSRGASEAGVDSRVGEDDWEDVGGAGPSSSTAPAPAPAPLPPPAAGDESLHGIDASVASIATTGGWSDAAGADLALLGDLAAVGGGGYSGTESEAGDRGEASQGRALEWCNVSLQQGLTPKGIPVLVRPAVAGMVRSATEKAVQRLHEDLSAMVLQVLRGASLDEAVAAVREEHHAQQPRGHQEHHHHHKEAAAGKQPGASGTAAAAAATGGAAGGSAEAANAVTAATASDIRGNEQAEEPAGPAGGAASAAPPPSHKAPTTHGSAGAAGATTAPTLVRNPRTGEVVHKWVA</sequence>
<feature type="region of interest" description="Disordered" evidence="1">
    <location>
        <begin position="184"/>
        <end position="265"/>
    </location>
</feature>
<name>A0A150G9B3_GONPE</name>
<feature type="compositionally biased region" description="Low complexity" evidence="1">
    <location>
        <begin position="474"/>
        <end position="491"/>
    </location>
</feature>
<dbReference type="AlphaFoldDB" id="A0A150G9B3"/>
<feature type="compositionally biased region" description="Low complexity" evidence="1">
    <location>
        <begin position="196"/>
        <end position="224"/>
    </location>
</feature>
<evidence type="ECO:0000313" key="3">
    <source>
        <dbReference type="Proteomes" id="UP000075714"/>
    </source>
</evidence>
<feature type="compositionally biased region" description="Gly residues" evidence="1">
    <location>
        <begin position="1"/>
        <end position="12"/>
    </location>
</feature>
<comment type="caution">
    <text evidence="2">The sequence shown here is derived from an EMBL/GenBank/DDBJ whole genome shotgun (WGS) entry which is preliminary data.</text>
</comment>
<accession>A0A150G9B3</accession>
<evidence type="ECO:0000313" key="2">
    <source>
        <dbReference type="EMBL" id="KXZ46437.1"/>
    </source>
</evidence>